<dbReference type="GO" id="GO:0035803">
    <property type="term" value="P:egg coat formation"/>
    <property type="evidence" value="ECO:0007669"/>
    <property type="project" value="TreeGrafter"/>
</dbReference>
<proteinExistence type="predicted"/>
<evidence type="ECO:0000313" key="2">
    <source>
        <dbReference type="EMBL" id="KAK2896936.1"/>
    </source>
</evidence>
<dbReference type="GO" id="GO:0007339">
    <property type="term" value="P:binding of sperm to zona pellucida"/>
    <property type="evidence" value="ECO:0007669"/>
    <property type="project" value="TreeGrafter"/>
</dbReference>
<dbReference type="PANTHER" id="PTHR11576">
    <property type="entry name" value="ZONA PELLUCIDA SPERM-BINDING PROTEIN 3"/>
    <property type="match status" value="1"/>
</dbReference>
<dbReference type="GO" id="GO:0031012">
    <property type="term" value="C:extracellular matrix"/>
    <property type="evidence" value="ECO:0007669"/>
    <property type="project" value="TreeGrafter"/>
</dbReference>
<dbReference type="GO" id="GO:2000344">
    <property type="term" value="P:positive regulation of acrosome reaction"/>
    <property type="evidence" value="ECO:0007669"/>
    <property type="project" value="TreeGrafter"/>
</dbReference>
<sequence>MIVNSITRIVLCSILGIFSSPTRLNSVSSSSLSLLDERTDRPRTAREKHPGKLLVRDLFTNTPDLTRHRPVPVLRIRGRTPARVPPGEDYLPKFTRLPDVSVTCSRSGFVLKVKKNFYGFSAVAEELTLGETCKSNGVLEPHNDLLFTYALNDCQGEQQVFPDAYKYVLNYVPLSHRNSIRYHRVNVGVECRYKSHFCGEGMLKPLCRTCRRQLKVREKSGKFTFGLEWEPFRSAVYLLGQQVNVQVSTRHHYRGVKLFINGCYAATVSPFSQVTKHSIIDNYGLHSIVSSLLLAEAPVQCRNLVFTATEIKG</sequence>
<dbReference type="EMBL" id="JAUYZG010000010">
    <property type="protein sequence ID" value="KAK2896936.1"/>
    <property type="molecule type" value="Genomic_DNA"/>
</dbReference>
<comment type="caution">
    <text evidence="2">The sequence shown here is derived from an EMBL/GenBank/DDBJ whole genome shotgun (WGS) entry which is preliminary data.</text>
</comment>
<keyword evidence="3" id="KW-1185">Reference proteome</keyword>
<dbReference type="InterPro" id="IPR042235">
    <property type="entry name" value="ZP-C_dom"/>
</dbReference>
<name>A0AA88PN23_9TELE</name>
<dbReference type="InterPro" id="IPR055356">
    <property type="entry name" value="ZP-N"/>
</dbReference>
<reference evidence="2" key="1">
    <citation type="submission" date="2023-08" db="EMBL/GenBank/DDBJ databases">
        <title>Chromosome-level Genome Assembly of mud carp (Cirrhinus molitorella).</title>
        <authorList>
            <person name="Liu H."/>
        </authorList>
    </citation>
    <scope>NUCLEOTIDE SEQUENCE</scope>
    <source>
        <strain evidence="2">Prfri</strain>
        <tissue evidence="2">Muscle</tissue>
    </source>
</reference>
<dbReference type="Gene3D" id="2.60.40.3210">
    <property type="entry name" value="Zona pellucida, ZP-N domain"/>
    <property type="match status" value="1"/>
</dbReference>
<dbReference type="Pfam" id="PF23344">
    <property type="entry name" value="ZP-N"/>
    <property type="match status" value="1"/>
</dbReference>
<dbReference type="Gene3D" id="2.60.40.4100">
    <property type="entry name" value="Zona pellucida, ZP-C domain"/>
    <property type="match status" value="1"/>
</dbReference>
<accession>A0AA88PN23</accession>
<dbReference type="Proteomes" id="UP001187343">
    <property type="component" value="Unassembled WGS sequence"/>
</dbReference>
<organism evidence="2 3">
    <name type="scientific">Cirrhinus molitorella</name>
    <name type="common">mud carp</name>
    <dbReference type="NCBI Taxonomy" id="172907"/>
    <lineage>
        <taxon>Eukaryota</taxon>
        <taxon>Metazoa</taxon>
        <taxon>Chordata</taxon>
        <taxon>Craniata</taxon>
        <taxon>Vertebrata</taxon>
        <taxon>Euteleostomi</taxon>
        <taxon>Actinopterygii</taxon>
        <taxon>Neopterygii</taxon>
        <taxon>Teleostei</taxon>
        <taxon>Ostariophysi</taxon>
        <taxon>Cypriniformes</taxon>
        <taxon>Cyprinidae</taxon>
        <taxon>Labeoninae</taxon>
        <taxon>Labeonini</taxon>
        <taxon>Cirrhinus</taxon>
    </lineage>
</organism>
<feature type="domain" description="ZP-N" evidence="1">
    <location>
        <begin position="104"/>
        <end position="194"/>
    </location>
</feature>
<dbReference type="PANTHER" id="PTHR11576:SF16">
    <property type="entry name" value="ZONA PELLUCIDA SPERM-BINDING PROTEIN 3"/>
    <property type="match status" value="1"/>
</dbReference>
<evidence type="ECO:0000313" key="3">
    <source>
        <dbReference type="Proteomes" id="UP001187343"/>
    </source>
</evidence>
<dbReference type="GO" id="GO:0032190">
    <property type="term" value="F:acrosin binding"/>
    <property type="evidence" value="ECO:0007669"/>
    <property type="project" value="TreeGrafter"/>
</dbReference>
<gene>
    <name evidence="2" type="ORF">Q8A67_011424</name>
</gene>
<dbReference type="AlphaFoldDB" id="A0AA88PN23"/>
<evidence type="ECO:0000259" key="1">
    <source>
        <dbReference type="Pfam" id="PF23344"/>
    </source>
</evidence>
<protein>
    <recommendedName>
        <fullName evidence="1">ZP-N domain-containing protein</fullName>
    </recommendedName>
</protein>